<sequence length="123" mass="14022">MTILTSRRRGGAKATLSLPTEPTPGQNALLEEFRAVRERLETLVGQANRLGIYRRHLPEVTVLKYYGLCFWYAELLLGRARDDDDAFLELNWPVSDAPPCLVLRRRARVIDLAAFLRARRAGE</sequence>
<reference evidence="2 3" key="1">
    <citation type="submission" date="2014-02" db="EMBL/GenBank/DDBJ databases">
        <title>The small core and large imbalanced accessory genome model reveals a collaborative survival strategy of Sorangium cellulosum strains in nature.</title>
        <authorList>
            <person name="Han K."/>
            <person name="Peng R."/>
            <person name="Blom J."/>
            <person name="Li Y.-Z."/>
        </authorList>
    </citation>
    <scope>NUCLEOTIDE SEQUENCE [LARGE SCALE GENOMIC DNA]</scope>
    <source>
        <strain evidence="2 3">So0157-25</strain>
    </source>
</reference>
<protein>
    <submittedName>
        <fullName evidence="2">Uncharacterized protein</fullName>
    </submittedName>
</protein>
<comment type="caution">
    <text evidence="2">The sequence shown here is derived from an EMBL/GenBank/DDBJ whole genome shotgun (WGS) entry which is preliminary data.</text>
</comment>
<feature type="region of interest" description="Disordered" evidence="1">
    <location>
        <begin position="1"/>
        <end position="23"/>
    </location>
</feature>
<proteinExistence type="predicted"/>
<dbReference type="AlphaFoldDB" id="A0A150PB95"/>
<dbReference type="Proteomes" id="UP000075420">
    <property type="component" value="Unassembled WGS sequence"/>
</dbReference>
<feature type="compositionally biased region" description="Basic residues" evidence="1">
    <location>
        <begin position="1"/>
        <end position="11"/>
    </location>
</feature>
<evidence type="ECO:0000313" key="2">
    <source>
        <dbReference type="EMBL" id="KYF52940.1"/>
    </source>
</evidence>
<dbReference type="EMBL" id="JELY01002324">
    <property type="protein sequence ID" value="KYF52940.1"/>
    <property type="molecule type" value="Genomic_DNA"/>
</dbReference>
<accession>A0A150PB95</accession>
<gene>
    <name evidence="2" type="ORF">BE08_35960</name>
</gene>
<name>A0A150PB95_SORCE</name>
<organism evidence="2 3">
    <name type="scientific">Sorangium cellulosum</name>
    <name type="common">Polyangium cellulosum</name>
    <dbReference type="NCBI Taxonomy" id="56"/>
    <lineage>
        <taxon>Bacteria</taxon>
        <taxon>Pseudomonadati</taxon>
        <taxon>Myxococcota</taxon>
        <taxon>Polyangia</taxon>
        <taxon>Polyangiales</taxon>
        <taxon>Polyangiaceae</taxon>
        <taxon>Sorangium</taxon>
    </lineage>
</organism>
<evidence type="ECO:0000256" key="1">
    <source>
        <dbReference type="SAM" id="MobiDB-lite"/>
    </source>
</evidence>
<evidence type="ECO:0000313" key="3">
    <source>
        <dbReference type="Proteomes" id="UP000075420"/>
    </source>
</evidence>